<dbReference type="Proteomes" id="UP000290900">
    <property type="component" value="Unassembled WGS sequence"/>
</dbReference>
<gene>
    <name evidence="2" type="ORF">BRENAR_LOCUS3919</name>
</gene>
<dbReference type="PANTHER" id="PTHR38698">
    <property type="entry name" value="EXPRESSED PROTEIN"/>
    <property type="match status" value="1"/>
</dbReference>
<dbReference type="EMBL" id="CAACVR010000035">
    <property type="protein sequence ID" value="VEU23188.1"/>
    <property type="molecule type" value="Genomic_DNA"/>
</dbReference>
<protein>
    <submittedName>
        <fullName evidence="2">DEKNAAC104310</fullName>
    </submittedName>
</protein>
<organism evidence="2 3">
    <name type="scientific">Brettanomyces naardenensis</name>
    <name type="common">Yeast</name>
    <dbReference type="NCBI Taxonomy" id="13370"/>
    <lineage>
        <taxon>Eukaryota</taxon>
        <taxon>Fungi</taxon>
        <taxon>Dikarya</taxon>
        <taxon>Ascomycota</taxon>
        <taxon>Saccharomycotina</taxon>
        <taxon>Pichiomycetes</taxon>
        <taxon>Pichiales</taxon>
        <taxon>Pichiaceae</taxon>
        <taxon>Brettanomyces</taxon>
    </lineage>
</organism>
<evidence type="ECO:0000256" key="1">
    <source>
        <dbReference type="SAM" id="MobiDB-lite"/>
    </source>
</evidence>
<name>A0A448YQR7_BRENA</name>
<evidence type="ECO:0000313" key="2">
    <source>
        <dbReference type="EMBL" id="VEU23188.1"/>
    </source>
</evidence>
<proteinExistence type="predicted"/>
<dbReference type="InParanoid" id="A0A448YQR7"/>
<dbReference type="AlphaFoldDB" id="A0A448YQR7"/>
<dbReference type="STRING" id="13370.A0A448YQR7"/>
<sequence>MTGAIKAGTGEEDVGEGVREAATGSIEEGQGLELSERLEVGDSPAASDVSGLSDDDFGDFEETGKETVSEAVPSATSESESVVAEPVESRPARLTYDGDYESHAELIQELVDRMMKSLTVSEKTAANSSQIELNERCKDLYYRLVEQPANLQQINWKQSFIRRQLLLNLQIPINLDEVSPSKEGHSSVSNIYGDQDGLQLIEAEVLRQVQPFESLKIDEEGRKKVLKETGLRIEELYSQLQPFSYYKGVARSNEEELGEHLGRLAGVKEELLKILACWDKELEEDRKDNEVFSGYVENLVGNTQKMRRERRTYER</sequence>
<dbReference type="InterPro" id="IPR031355">
    <property type="entry name" value="YBL010C/LAA2-like"/>
</dbReference>
<feature type="compositionally biased region" description="Low complexity" evidence="1">
    <location>
        <begin position="69"/>
        <end position="86"/>
    </location>
</feature>
<dbReference type="OrthoDB" id="5378975at2759"/>
<keyword evidence="3" id="KW-1185">Reference proteome</keyword>
<dbReference type="PANTHER" id="PTHR38698:SF1">
    <property type="entry name" value="FUNGAL PROTEIN"/>
    <property type="match status" value="1"/>
</dbReference>
<reference evidence="2 3" key="1">
    <citation type="submission" date="2018-12" db="EMBL/GenBank/DDBJ databases">
        <authorList>
            <person name="Tiukova I."/>
            <person name="Dainat J."/>
        </authorList>
    </citation>
    <scope>NUCLEOTIDE SEQUENCE [LARGE SCALE GENOMIC DNA]</scope>
</reference>
<evidence type="ECO:0000313" key="3">
    <source>
        <dbReference type="Proteomes" id="UP000290900"/>
    </source>
</evidence>
<feature type="region of interest" description="Disordered" evidence="1">
    <location>
        <begin position="1"/>
        <end position="89"/>
    </location>
</feature>
<accession>A0A448YQR7</accession>
<dbReference type="Pfam" id="PF17104">
    <property type="entry name" value="YBL010C_LAA2"/>
    <property type="match status" value="2"/>
</dbReference>